<dbReference type="PANTHER" id="PTHR43539">
    <property type="entry name" value="FLAVIN-BINDING MONOOXYGENASE-LIKE PROTEIN (AFU_ORTHOLOGUE AFUA_4G09220)"/>
    <property type="match status" value="1"/>
</dbReference>
<keyword evidence="1" id="KW-0560">Oxidoreductase</keyword>
<evidence type="ECO:0000256" key="1">
    <source>
        <dbReference type="ARBA" id="ARBA00023002"/>
    </source>
</evidence>
<keyword evidence="3" id="KW-1185">Reference proteome</keyword>
<dbReference type="AlphaFoldDB" id="A0A428P8N3"/>
<dbReference type="SUPFAM" id="SSF51905">
    <property type="entry name" value="FAD/NAD(P)-binding domain"/>
    <property type="match status" value="2"/>
</dbReference>
<name>A0A428P8N3_9HYPO</name>
<comment type="caution">
    <text evidence="2">The sequence shown here is derived from an EMBL/GenBank/DDBJ whole genome shotgun (WGS) entry which is preliminary data.</text>
</comment>
<dbReference type="Proteomes" id="UP000288168">
    <property type="component" value="Unassembled WGS sequence"/>
</dbReference>
<organism evidence="2 3">
    <name type="scientific">Fusarium duplospermum</name>
    <dbReference type="NCBI Taxonomy" id="1325734"/>
    <lineage>
        <taxon>Eukaryota</taxon>
        <taxon>Fungi</taxon>
        <taxon>Dikarya</taxon>
        <taxon>Ascomycota</taxon>
        <taxon>Pezizomycotina</taxon>
        <taxon>Sordariomycetes</taxon>
        <taxon>Hypocreomycetidae</taxon>
        <taxon>Hypocreales</taxon>
        <taxon>Nectriaceae</taxon>
        <taxon>Fusarium</taxon>
        <taxon>Fusarium solani species complex</taxon>
    </lineage>
</organism>
<evidence type="ECO:0000313" key="2">
    <source>
        <dbReference type="EMBL" id="RSL49400.1"/>
    </source>
</evidence>
<dbReference type="Pfam" id="PF13738">
    <property type="entry name" value="Pyr_redox_3"/>
    <property type="match status" value="1"/>
</dbReference>
<dbReference type="GO" id="GO:0050660">
    <property type="term" value="F:flavin adenine dinucleotide binding"/>
    <property type="evidence" value="ECO:0007669"/>
    <property type="project" value="TreeGrafter"/>
</dbReference>
<reference evidence="2 3" key="1">
    <citation type="submission" date="2017-06" db="EMBL/GenBank/DDBJ databases">
        <title>Comparative genomic analysis of Ambrosia Fusariam Clade fungi.</title>
        <authorList>
            <person name="Stajich J.E."/>
            <person name="Carrillo J."/>
            <person name="Kijimoto T."/>
            <person name="Eskalen A."/>
            <person name="O'Donnell K."/>
            <person name="Kasson M."/>
        </authorList>
    </citation>
    <scope>NUCLEOTIDE SEQUENCE [LARGE SCALE GENOMIC DNA]</scope>
    <source>
        <strain evidence="2 3">NRRL62584</strain>
    </source>
</reference>
<dbReference type="OrthoDB" id="74360at2759"/>
<dbReference type="EMBL" id="NKCI01000180">
    <property type="protein sequence ID" value="RSL49400.1"/>
    <property type="molecule type" value="Genomic_DNA"/>
</dbReference>
<proteinExistence type="predicted"/>
<protein>
    <submittedName>
        <fullName evidence="2">Uncharacterized protein</fullName>
    </submittedName>
</protein>
<sequence length="681" mass="75769">MASSMLNTNPAIHLPNKADLPFTDDDFISPSQEYPPAVDLRTITAERPIPFIPPHTLALISLKEDETRKQALEVLNNLNAALAANDLDALQQCFFSEQAYWKDTLALTYHLRTFFSPHVIAANLLETRKLRGINGRLELDAAVFTPAAPTLEITWLINSLHPQQFIDASISFETKSPGAWCSGRILLLPVKNDDSALEWKIWILSTKLENLDVHLEDESLLEIPGRQVENLNHFETDVCIIGGGNAAVALAARLKALGVESFICERNAQVGDNWALRYDNMRFHLPTSVCELPYMNYPKEQQSPHLLTKDELAQQVQRYVATFHLNFITSAKIQSTVYNQSSRRWTIKFQTPSGQRVAVSKHLVQATGVRSQKPYRPLVPDEGLYKGIGLHSAEFKNGDELKKQGAKSVLIIGSGSSAFDILSDCYAAGLQTTMVVRSPTYIIPFEYVSHEASFGVYDHGVEAADRRFMTLPTMVQGQLTQGLLQKFASEEPDRYAPLAAVGFPVIDSRDPSQLVLSNLLERSRSHYIDLGDTELIVDKKVGIKAGVTPIVFTATGLHFSDNSDLEADAIVWCTGFADQDIRTVAEEILGGHGVSTSSEDFDEDKNLLGPRDIASRLDATWGIDSEGEICGMWKRHLRLENYWVMGGATQHHRWHSRTLALQIKAALEGILPPAYHETRGL</sequence>
<dbReference type="InterPro" id="IPR036188">
    <property type="entry name" value="FAD/NAD-bd_sf"/>
</dbReference>
<gene>
    <name evidence="2" type="ORF">CEP54_012439</name>
</gene>
<dbReference type="InterPro" id="IPR050982">
    <property type="entry name" value="Auxin_biosynth/cation_transpt"/>
</dbReference>
<evidence type="ECO:0000313" key="3">
    <source>
        <dbReference type="Proteomes" id="UP000288168"/>
    </source>
</evidence>
<dbReference type="Gene3D" id="3.50.50.60">
    <property type="entry name" value="FAD/NAD(P)-binding domain"/>
    <property type="match status" value="1"/>
</dbReference>
<dbReference type="GO" id="GO:0004497">
    <property type="term" value="F:monooxygenase activity"/>
    <property type="evidence" value="ECO:0007669"/>
    <property type="project" value="TreeGrafter"/>
</dbReference>
<dbReference type="PRINTS" id="PR00411">
    <property type="entry name" value="PNDRDTASEI"/>
</dbReference>
<dbReference type="PANTHER" id="PTHR43539:SF68">
    <property type="entry name" value="FLAVIN-BINDING MONOOXYGENASE-LIKE PROTEIN (AFU_ORTHOLOGUE AFUA_4G09220)"/>
    <property type="match status" value="1"/>
</dbReference>
<accession>A0A428P8N3</accession>